<dbReference type="CDD" id="cd22971">
    <property type="entry name" value="DD_RIIAD1"/>
    <property type="match status" value="1"/>
</dbReference>
<sequence>MSKVLDQSKWDSSAIKHYCSIPRIQKHLRKANWSYLCSHPEIRAIIRVILHQTLNANPSDVRQFVGKFFNCGTTPLLVPLINAQLKYVKDQLKRGRWSEYDAEMLFKESPSTHSLLSNASTEGNVHPVLTYALVFKMPDECGLDPPPF</sequence>
<name>A0A6J2TCH7_DROLE</name>
<organism evidence="1 2">
    <name type="scientific">Drosophila lebanonensis</name>
    <name type="common">Fruit fly</name>
    <name type="synonym">Scaptodrosophila lebanonensis</name>
    <dbReference type="NCBI Taxonomy" id="7225"/>
    <lineage>
        <taxon>Eukaryota</taxon>
        <taxon>Metazoa</taxon>
        <taxon>Ecdysozoa</taxon>
        <taxon>Arthropoda</taxon>
        <taxon>Hexapoda</taxon>
        <taxon>Insecta</taxon>
        <taxon>Pterygota</taxon>
        <taxon>Neoptera</taxon>
        <taxon>Endopterygota</taxon>
        <taxon>Diptera</taxon>
        <taxon>Brachycera</taxon>
        <taxon>Muscomorpha</taxon>
        <taxon>Ephydroidea</taxon>
        <taxon>Drosophilidae</taxon>
        <taxon>Scaptodrosophila</taxon>
    </lineage>
</organism>
<evidence type="ECO:0000313" key="2">
    <source>
        <dbReference type="RefSeq" id="XP_030373090.1"/>
    </source>
</evidence>
<keyword evidence="1" id="KW-1185">Reference proteome</keyword>
<accession>A0A6J2TCH7</accession>
<dbReference type="OrthoDB" id="10249338at2759"/>
<reference evidence="2" key="1">
    <citation type="submission" date="2025-08" db="UniProtKB">
        <authorList>
            <consortium name="RefSeq"/>
        </authorList>
    </citation>
    <scope>IDENTIFICATION</scope>
    <source>
        <strain evidence="2">11010-0011.00</strain>
        <tissue evidence="2">Whole body</tissue>
    </source>
</reference>
<proteinExistence type="predicted"/>
<dbReference type="RefSeq" id="XP_030373090.1">
    <property type="nucleotide sequence ID" value="XM_030517230.1"/>
</dbReference>
<protein>
    <submittedName>
        <fullName evidence="2">Uncharacterized protein LOC115623051</fullName>
    </submittedName>
</protein>
<gene>
    <name evidence="2" type="primary">LOC115623051</name>
</gene>
<dbReference type="AlphaFoldDB" id="A0A6J2TCH7"/>
<dbReference type="Proteomes" id="UP000504634">
    <property type="component" value="Unplaced"/>
</dbReference>
<evidence type="ECO:0000313" key="1">
    <source>
        <dbReference type="Proteomes" id="UP000504634"/>
    </source>
</evidence>
<dbReference type="InterPro" id="IPR059162">
    <property type="entry name" value="RIIAD1"/>
</dbReference>
<dbReference type="GeneID" id="115623051"/>